<dbReference type="EMBL" id="CP020660">
    <property type="protein sequence ID" value="ATF09405.1"/>
    <property type="molecule type" value="Genomic_DNA"/>
</dbReference>
<keyword evidence="3" id="KW-1185">Reference proteome</keyword>
<sequence>MSDLDIATALIVKCVFSMPLRGLQRTHNFVVKLTQLLLSCPHYSCINKQAKTINVMFKTKNKEAIQYLVIHST</sequence>
<dbReference type="Proteomes" id="UP000218160">
    <property type="component" value="Chromosome 1"/>
</dbReference>
<gene>
    <name evidence="2" type="ORF">BTN50_0898</name>
</gene>
<dbReference type="InterPro" id="IPR025668">
    <property type="entry name" value="Tnp_DDE_dom"/>
</dbReference>
<proteinExistence type="predicted"/>
<name>A0A291B8R9_9GAMM</name>
<organism evidence="2 3">
    <name type="scientific">Candidatus Enterovibrio altilux</name>
    <dbReference type="NCBI Taxonomy" id="1927128"/>
    <lineage>
        <taxon>Bacteria</taxon>
        <taxon>Pseudomonadati</taxon>
        <taxon>Pseudomonadota</taxon>
        <taxon>Gammaproteobacteria</taxon>
        <taxon>Vibrionales</taxon>
        <taxon>Vibrionaceae</taxon>
        <taxon>Enterovibrio</taxon>
    </lineage>
</organism>
<evidence type="ECO:0000313" key="3">
    <source>
        <dbReference type="Proteomes" id="UP000218160"/>
    </source>
</evidence>
<accession>A0A291B8R9</accession>
<dbReference type="Pfam" id="PF13737">
    <property type="entry name" value="DDE_Tnp_1_5"/>
    <property type="match status" value="1"/>
</dbReference>
<dbReference type="AlphaFoldDB" id="A0A291B8R9"/>
<evidence type="ECO:0000259" key="1">
    <source>
        <dbReference type="Pfam" id="PF13737"/>
    </source>
</evidence>
<evidence type="ECO:0000313" key="2">
    <source>
        <dbReference type="EMBL" id="ATF09405.1"/>
    </source>
</evidence>
<dbReference type="KEGG" id="elux:BTN50_0898"/>
<feature type="domain" description="Transposase DDE" evidence="1">
    <location>
        <begin position="2"/>
        <end position="73"/>
    </location>
</feature>
<reference evidence="3" key="1">
    <citation type="submission" date="2017-04" db="EMBL/GenBank/DDBJ databases">
        <title>Genome evolution of the luminous symbionts of deep sea anglerfish.</title>
        <authorList>
            <person name="Hendry T.A."/>
        </authorList>
    </citation>
    <scope>NUCLEOTIDE SEQUENCE [LARGE SCALE GENOMIC DNA]</scope>
</reference>
<protein>
    <submittedName>
        <fullName evidence="2">Mobile element protein</fullName>
    </submittedName>
</protein>